<feature type="transmembrane region" description="Helical" evidence="2">
    <location>
        <begin position="62"/>
        <end position="82"/>
    </location>
</feature>
<dbReference type="Proteomes" id="UP000092600">
    <property type="component" value="Unassembled WGS sequence"/>
</dbReference>
<protein>
    <submittedName>
        <fullName evidence="3">Uncharacterized protein</fullName>
    </submittedName>
</protein>
<comment type="caution">
    <text evidence="3">The sequence shown here is derived from an EMBL/GenBank/DDBJ whole genome shotgun (WGS) entry which is preliminary data.</text>
</comment>
<name>A0A199UJ29_ANACO</name>
<dbReference type="PANTHER" id="PTHR33919:SF11">
    <property type="entry name" value="EXPRESSED PROTEIN"/>
    <property type="match status" value="1"/>
</dbReference>
<gene>
    <name evidence="3" type="ORF">ACMD2_12296</name>
</gene>
<dbReference type="EMBL" id="LSRQ01007698">
    <property type="protein sequence ID" value="OAY64706.1"/>
    <property type="molecule type" value="Genomic_DNA"/>
</dbReference>
<reference evidence="3 4" key="1">
    <citation type="journal article" date="2016" name="DNA Res.">
        <title>The draft genome of MD-2 pineapple using hybrid error correction of long reads.</title>
        <authorList>
            <person name="Redwan R.M."/>
            <person name="Saidin A."/>
            <person name="Kumar S.V."/>
        </authorList>
    </citation>
    <scope>NUCLEOTIDE SEQUENCE [LARGE SCALE GENOMIC DNA]</scope>
    <source>
        <strain evidence="4">cv. MD2</strain>
        <tissue evidence="3">Leaf</tissue>
    </source>
</reference>
<proteinExistence type="predicted"/>
<accession>A0A199UJ29</accession>
<dbReference type="PANTHER" id="PTHR33919">
    <property type="entry name" value="OS09G0127700 PROTEIN"/>
    <property type="match status" value="1"/>
</dbReference>
<organism evidence="3 4">
    <name type="scientific">Ananas comosus</name>
    <name type="common">Pineapple</name>
    <name type="synonym">Ananas ananas</name>
    <dbReference type="NCBI Taxonomy" id="4615"/>
    <lineage>
        <taxon>Eukaryota</taxon>
        <taxon>Viridiplantae</taxon>
        <taxon>Streptophyta</taxon>
        <taxon>Embryophyta</taxon>
        <taxon>Tracheophyta</taxon>
        <taxon>Spermatophyta</taxon>
        <taxon>Magnoliopsida</taxon>
        <taxon>Liliopsida</taxon>
        <taxon>Poales</taxon>
        <taxon>Bromeliaceae</taxon>
        <taxon>Bromelioideae</taxon>
        <taxon>Ananas</taxon>
    </lineage>
</organism>
<dbReference type="AlphaFoldDB" id="A0A199UJ29"/>
<keyword evidence="2" id="KW-1133">Transmembrane helix</keyword>
<dbReference type="STRING" id="4615.A0A199UJ29"/>
<sequence length="214" mass="23751">MASKSVMNYCRSMVAASQSRLTRSLTTATAPKMKPVAPPTAGDFGDDSHSARFRAALKGEFMPVYVVLGMITAAALMGAHTAKQQLVHSPNVRVNKKRRETLPEVDDPDRITCLSDRFVRKSFLRKVAHLQDFDAVRSGISDPTRANPYNRYSGDDHHFNTRSSTYKASPTRPRTSGNEEKKSNASLQYPFMARPDIIAVHEKTSRLANPLNIS</sequence>
<evidence type="ECO:0000256" key="2">
    <source>
        <dbReference type="SAM" id="Phobius"/>
    </source>
</evidence>
<feature type="region of interest" description="Disordered" evidence="1">
    <location>
        <begin position="138"/>
        <end position="188"/>
    </location>
</feature>
<feature type="compositionally biased region" description="Polar residues" evidence="1">
    <location>
        <begin position="161"/>
        <end position="176"/>
    </location>
</feature>
<keyword evidence="2" id="KW-0472">Membrane</keyword>
<keyword evidence="2" id="KW-0812">Transmembrane</keyword>
<evidence type="ECO:0000313" key="4">
    <source>
        <dbReference type="Proteomes" id="UP000092600"/>
    </source>
</evidence>
<evidence type="ECO:0000313" key="3">
    <source>
        <dbReference type="EMBL" id="OAY64706.1"/>
    </source>
</evidence>
<evidence type="ECO:0000256" key="1">
    <source>
        <dbReference type="SAM" id="MobiDB-lite"/>
    </source>
</evidence>